<keyword evidence="3 6" id="KW-1133">Transmembrane helix</keyword>
<dbReference type="GO" id="GO:0016020">
    <property type="term" value="C:membrane"/>
    <property type="evidence" value="ECO:0007669"/>
    <property type="project" value="UniProtKB-SubCell"/>
</dbReference>
<dbReference type="InterPro" id="IPR049680">
    <property type="entry name" value="FLVCR1-2_SLC49-like"/>
</dbReference>
<evidence type="ECO:0000256" key="2">
    <source>
        <dbReference type="ARBA" id="ARBA00022692"/>
    </source>
</evidence>
<feature type="transmembrane region" description="Helical" evidence="6">
    <location>
        <begin position="155"/>
        <end position="173"/>
    </location>
</feature>
<dbReference type="SUPFAM" id="SSF103473">
    <property type="entry name" value="MFS general substrate transporter"/>
    <property type="match status" value="1"/>
</dbReference>
<feature type="transmembrane region" description="Helical" evidence="6">
    <location>
        <begin position="395"/>
        <end position="416"/>
    </location>
</feature>
<feature type="transmembrane region" description="Helical" evidence="6">
    <location>
        <begin position="126"/>
        <end position="148"/>
    </location>
</feature>
<evidence type="ECO:0000256" key="6">
    <source>
        <dbReference type="SAM" id="Phobius"/>
    </source>
</evidence>
<feature type="transmembrane region" description="Helical" evidence="6">
    <location>
        <begin position="179"/>
        <end position="199"/>
    </location>
</feature>
<sequence>MGSTSEKSAGDREESPLRINSSGPGTCDDDKVDEVELQDLDRKREEAGGGRRQFPRLGLDALVHESRPSGEPNEDGTYQFYKVYKRRWFGLVQLTLLNIVVSWEWLTFSPVATIAAEFFNTDESAINWISTAFLFAFVVVVPLVIYVLHWGPKPSIVAASVLMLAGSWIRYGGVLAHPHNFGVVMFGQILIGFSQPFVLAAPTRYSDLWLTSRGRVAATALMSLANPFGAALGQLIIPFWVYSPSDIPNAVLYLAIIATVACVPSFFIPAKPPTPPSASGETVKLDLHVSVPRMLGSLEVWLIFIPFVVYVGFFNSISTILNQVMVPYGFTDTDAGIAGAVLIVVGLVSAAITSPILDRTKAFLLAIKIAVPVIGLCYLAFVWMPGTRSDAGPYIVLAILGAASFSLVPVAMEYLVELTHPVSPEVTSTVAWAGGQLLGALFIIISNALRAGPDADPPNNMNKAMIFQAIIAMVAFPVPLFLGLFGRRDKVVLRRILSDQEEGPHGAPAPQE</sequence>
<proteinExistence type="predicted"/>
<dbReference type="PANTHER" id="PTHR10924">
    <property type="entry name" value="MAJOR FACILITATOR SUPERFAMILY PROTEIN-RELATED"/>
    <property type="match status" value="1"/>
</dbReference>
<dbReference type="Pfam" id="PF07690">
    <property type="entry name" value="MFS_1"/>
    <property type="match status" value="1"/>
</dbReference>
<dbReference type="OrthoDB" id="422206at2759"/>
<evidence type="ECO:0000256" key="3">
    <source>
        <dbReference type="ARBA" id="ARBA00022989"/>
    </source>
</evidence>
<evidence type="ECO:0000256" key="1">
    <source>
        <dbReference type="ARBA" id="ARBA00004141"/>
    </source>
</evidence>
<dbReference type="PANTHER" id="PTHR10924:SF6">
    <property type="entry name" value="SOLUTE CARRIER FAMILY 49 MEMBER A3"/>
    <property type="match status" value="1"/>
</dbReference>
<keyword evidence="8" id="KW-1185">Reference proteome</keyword>
<name>A0A9P4XUP0_CRYP1</name>
<accession>A0A9P4XUP0</accession>
<feature type="transmembrane region" description="Helical" evidence="6">
    <location>
        <begin position="300"/>
        <end position="317"/>
    </location>
</feature>
<evidence type="ECO:0000313" key="7">
    <source>
        <dbReference type="EMBL" id="KAF3761324.1"/>
    </source>
</evidence>
<feature type="transmembrane region" description="Helical" evidence="6">
    <location>
        <begin position="428"/>
        <end position="445"/>
    </location>
</feature>
<dbReference type="GeneID" id="63839858"/>
<dbReference type="GO" id="GO:0022857">
    <property type="term" value="F:transmembrane transporter activity"/>
    <property type="evidence" value="ECO:0007669"/>
    <property type="project" value="InterPro"/>
</dbReference>
<evidence type="ECO:0000256" key="5">
    <source>
        <dbReference type="SAM" id="MobiDB-lite"/>
    </source>
</evidence>
<evidence type="ECO:0000256" key="4">
    <source>
        <dbReference type="ARBA" id="ARBA00023136"/>
    </source>
</evidence>
<reference evidence="7" key="1">
    <citation type="journal article" date="2020" name="Phytopathology">
        <title>Genome sequence of the chestnut blight fungus Cryphonectria parasitica EP155: A fundamental resource for an archetypical invasive plant pathogen.</title>
        <authorList>
            <person name="Crouch J.A."/>
            <person name="Dawe A."/>
            <person name="Aerts A."/>
            <person name="Barry K."/>
            <person name="Churchill A.C.L."/>
            <person name="Grimwood J."/>
            <person name="Hillman B."/>
            <person name="Milgroom M.G."/>
            <person name="Pangilinan J."/>
            <person name="Smith M."/>
            <person name="Salamov A."/>
            <person name="Schmutz J."/>
            <person name="Yadav J."/>
            <person name="Grigoriev I.V."/>
            <person name="Nuss D."/>
        </authorList>
    </citation>
    <scope>NUCLEOTIDE SEQUENCE</scope>
    <source>
        <strain evidence="7">EP155</strain>
    </source>
</reference>
<feature type="transmembrane region" description="Helical" evidence="6">
    <location>
        <begin position="220"/>
        <end position="241"/>
    </location>
</feature>
<protein>
    <submittedName>
        <fullName evidence="7">MFS general substrate transporter</fullName>
    </submittedName>
</protein>
<dbReference type="InterPro" id="IPR011701">
    <property type="entry name" value="MFS"/>
</dbReference>
<dbReference type="Proteomes" id="UP000803844">
    <property type="component" value="Unassembled WGS sequence"/>
</dbReference>
<feature type="transmembrane region" description="Helical" evidence="6">
    <location>
        <begin position="364"/>
        <end position="383"/>
    </location>
</feature>
<dbReference type="RefSeq" id="XP_040772303.1">
    <property type="nucleotide sequence ID" value="XM_040922729.1"/>
</dbReference>
<feature type="region of interest" description="Disordered" evidence="5">
    <location>
        <begin position="1"/>
        <end position="32"/>
    </location>
</feature>
<comment type="subcellular location">
    <subcellularLocation>
        <location evidence="1">Membrane</location>
        <topology evidence="1">Multi-pass membrane protein</topology>
    </subcellularLocation>
</comment>
<organism evidence="7 8">
    <name type="scientific">Cryphonectria parasitica (strain ATCC 38755 / EP155)</name>
    <dbReference type="NCBI Taxonomy" id="660469"/>
    <lineage>
        <taxon>Eukaryota</taxon>
        <taxon>Fungi</taxon>
        <taxon>Dikarya</taxon>
        <taxon>Ascomycota</taxon>
        <taxon>Pezizomycotina</taxon>
        <taxon>Sordariomycetes</taxon>
        <taxon>Sordariomycetidae</taxon>
        <taxon>Diaporthales</taxon>
        <taxon>Cryphonectriaceae</taxon>
        <taxon>Cryphonectria-Endothia species complex</taxon>
        <taxon>Cryphonectria</taxon>
    </lineage>
</organism>
<evidence type="ECO:0000313" key="8">
    <source>
        <dbReference type="Proteomes" id="UP000803844"/>
    </source>
</evidence>
<feature type="transmembrane region" description="Helical" evidence="6">
    <location>
        <begin position="465"/>
        <end position="485"/>
    </location>
</feature>
<keyword evidence="4 6" id="KW-0472">Membrane</keyword>
<feature type="transmembrane region" description="Helical" evidence="6">
    <location>
        <begin position="88"/>
        <end position="106"/>
    </location>
</feature>
<gene>
    <name evidence="7" type="ORF">M406DRAFT_353025</name>
</gene>
<keyword evidence="2 6" id="KW-0812">Transmembrane</keyword>
<dbReference type="EMBL" id="MU032351">
    <property type="protein sequence ID" value="KAF3761324.1"/>
    <property type="molecule type" value="Genomic_DNA"/>
</dbReference>
<dbReference type="Gene3D" id="1.20.1250.20">
    <property type="entry name" value="MFS general substrate transporter like domains"/>
    <property type="match status" value="1"/>
</dbReference>
<feature type="transmembrane region" description="Helical" evidence="6">
    <location>
        <begin position="337"/>
        <end position="357"/>
    </location>
</feature>
<feature type="transmembrane region" description="Helical" evidence="6">
    <location>
        <begin position="247"/>
        <end position="268"/>
    </location>
</feature>
<comment type="caution">
    <text evidence="7">The sequence shown here is derived from an EMBL/GenBank/DDBJ whole genome shotgun (WGS) entry which is preliminary data.</text>
</comment>
<dbReference type="InterPro" id="IPR036259">
    <property type="entry name" value="MFS_trans_sf"/>
</dbReference>
<dbReference type="AlphaFoldDB" id="A0A9P4XUP0"/>